<reference evidence="2 3" key="1">
    <citation type="submission" date="2019-07" db="EMBL/GenBank/DDBJ databases">
        <title>Whole genome shotgun sequence of Aneurinibacillus danicus NBRC 102444.</title>
        <authorList>
            <person name="Hosoyama A."/>
            <person name="Uohara A."/>
            <person name="Ohji S."/>
            <person name="Ichikawa N."/>
        </authorList>
    </citation>
    <scope>NUCLEOTIDE SEQUENCE [LARGE SCALE GENOMIC DNA]</scope>
    <source>
        <strain evidence="2 3">NBRC 102444</strain>
    </source>
</reference>
<comment type="caution">
    <text evidence="2">The sequence shown here is derived from an EMBL/GenBank/DDBJ whole genome shotgun (WGS) entry which is preliminary data.</text>
</comment>
<accession>A0A511V8Y8</accession>
<dbReference type="RefSeq" id="WP_170230286.1">
    <property type="nucleotide sequence ID" value="NZ_BJXX01000125.1"/>
</dbReference>
<dbReference type="Pfam" id="PF13581">
    <property type="entry name" value="HATPase_c_2"/>
    <property type="match status" value="1"/>
</dbReference>
<dbReference type="Gene3D" id="3.30.565.10">
    <property type="entry name" value="Histidine kinase-like ATPase, C-terminal domain"/>
    <property type="match status" value="1"/>
</dbReference>
<dbReference type="InterPro" id="IPR003594">
    <property type="entry name" value="HATPase_dom"/>
</dbReference>
<feature type="domain" description="Histidine kinase/HSP90-like ATPase" evidence="1">
    <location>
        <begin position="34"/>
        <end position="140"/>
    </location>
</feature>
<gene>
    <name evidence="2" type="ORF">ADA01nite_27590</name>
</gene>
<organism evidence="2 3">
    <name type="scientific">Aneurinibacillus danicus</name>
    <dbReference type="NCBI Taxonomy" id="267746"/>
    <lineage>
        <taxon>Bacteria</taxon>
        <taxon>Bacillati</taxon>
        <taxon>Bacillota</taxon>
        <taxon>Bacilli</taxon>
        <taxon>Bacillales</taxon>
        <taxon>Paenibacillaceae</taxon>
        <taxon>Aneurinibacillus group</taxon>
        <taxon>Aneurinibacillus</taxon>
    </lineage>
</organism>
<dbReference type="SUPFAM" id="SSF55874">
    <property type="entry name" value="ATPase domain of HSP90 chaperone/DNA topoisomerase II/histidine kinase"/>
    <property type="match status" value="1"/>
</dbReference>
<name>A0A511V8Y8_9BACL</name>
<evidence type="ECO:0000313" key="2">
    <source>
        <dbReference type="EMBL" id="GEN35299.1"/>
    </source>
</evidence>
<dbReference type="AlphaFoldDB" id="A0A511V8Y8"/>
<dbReference type="EMBL" id="BJXX01000125">
    <property type="protein sequence ID" value="GEN35299.1"/>
    <property type="molecule type" value="Genomic_DNA"/>
</dbReference>
<evidence type="ECO:0000313" key="3">
    <source>
        <dbReference type="Proteomes" id="UP000321157"/>
    </source>
</evidence>
<dbReference type="CDD" id="cd16936">
    <property type="entry name" value="HATPase_RsbW-like"/>
    <property type="match status" value="1"/>
</dbReference>
<sequence length="145" mass="16516">MKQTGIEITITCPTDLPAVHFVDMISRQILHYMNHQRKQEISFALHEVLINAYEAVRGEYGEEGVFAPLTVTLCIEEEEITVFVADRAQGIGSSVIMDVQSKSFEDVVWEERSRGLLFIDHLVDEWGSSKDDKGAHVFMFKVRGR</sequence>
<proteinExistence type="predicted"/>
<protein>
    <recommendedName>
        <fullName evidence="1">Histidine kinase/HSP90-like ATPase domain-containing protein</fullName>
    </recommendedName>
</protein>
<keyword evidence="3" id="KW-1185">Reference proteome</keyword>
<evidence type="ECO:0000259" key="1">
    <source>
        <dbReference type="Pfam" id="PF13581"/>
    </source>
</evidence>
<dbReference type="Proteomes" id="UP000321157">
    <property type="component" value="Unassembled WGS sequence"/>
</dbReference>
<dbReference type="InterPro" id="IPR036890">
    <property type="entry name" value="HATPase_C_sf"/>
</dbReference>